<organism evidence="2 3">
    <name type="scientific">Dendroctonus ponderosae</name>
    <name type="common">Mountain pine beetle</name>
    <dbReference type="NCBI Taxonomy" id="77166"/>
    <lineage>
        <taxon>Eukaryota</taxon>
        <taxon>Metazoa</taxon>
        <taxon>Ecdysozoa</taxon>
        <taxon>Arthropoda</taxon>
        <taxon>Hexapoda</taxon>
        <taxon>Insecta</taxon>
        <taxon>Pterygota</taxon>
        <taxon>Neoptera</taxon>
        <taxon>Endopterygota</taxon>
        <taxon>Coleoptera</taxon>
        <taxon>Polyphaga</taxon>
        <taxon>Cucujiformia</taxon>
        <taxon>Curculionidae</taxon>
        <taxon>Scolytinae</taxon>
        <taxon>Dendroctonus</taxon>
    </lineage>
</organism>
<proteinExistence type="predicted"/>
<evidence type="ECO:0000256" key="1">
    <source>
        <dbReference type="SAM" id="MobiDB-lite"/>
    </source>
</evidence>
<dbReference type="Proteomes" id="UP000030742">
    <property type="component" value="Unassembled WGS sequence"/>
</dbReference>
<dbReference type="AlphaFoldDB" id="U4UBE5"/>
<accession>U4UBE5</accession>
<feature type="region of interest" description="Disordered" evidence="1">
    <location>
        <begin position="27"/>
        <end position="134"/>
    </location>
</feature>
<evidence type="ECO:0000313" key="3">
    <source>
        <dbReference type="Proteomes" id="UP000030742"/>
    </source>
</evidence>
<gene>
    <name evidence="2" type="ORF">D910_05294</name>
</gene>
<sequence length="134" mass="14799">MPHENNKLELTVMIQRVSGNFEVIESKRDVRGERRGPAGVQRPAHAGRSLLPRSLQGGGASDEHQGRVQGTQAPRVQLQGEVPVGEELRRRRPHRASVLGRQLDHLHGQHAAAENPAGRHADALRAHQHKAHPH</sequence>
<name>U4UBE5_DENPD</name>
<dbReference type="EMBL" id="KB632003">
    <property type="protein sequence ID" value="ERL87906.1"/>
    <property type="molecule type" value="Genomic_DNA"/>
</dbReference>
<feature type="compositionally biased region" description="Basic and acidic residues" evidence="1">
    <location>
        <begin position="27"/>
        <end position="36"/>
    </location>
</feature>
<protein>
    <submittedName>
        <fullName evidence="2">Uncharacterized protein</fullName>
    </submittedName>
</protein>
<reference evidence="2 3" key="1">
    <citation type="journal article" date="2013" name="Genome Biol.">
        <title>Draft genome of the mountain pine beetle, Dendroctonus ponderosae Hopkins, a major forest pest.</title>
        <authorList>
            <person name="Keeling C.I."/>
            <person name="Yuen M.M."/>
            <person name="Liao N.Y."/>
            <person name="Docking T.R."/>
            <person name="Chan S.K."/>
            <person name="Taylor G.A."/>
            <person name="Palmquist D.L."/>
            <person name="Jackman S.D."/>
            <person name="Nguyen A."/>
            <person name="Li M."/>
            <person name="Henderson H."/>
            <person name="Janes J.K."/>
            <person name="Zhao Y."/>
            <person name="Pandoh P."/>
            <person name="Moore R."/>
            <person name="Sperling F.A."/>
            <person name="Huber D.P."/>
            <person name="Birol I."/>
            <person name="Jones S.J."/>
            <person name="Bohlmann J."/>
        </authorList>
    </citation>
    <scope>NUCLEOTIDE SEQUENCE</scope>
</reference>
<evidence type="ECO:0000313" key="2">
    <source>
        <dbReference type="EMBL" id="ERL87906.1"/>
    </source>
</evidence>